<dbReference type="InterPro" id="IPR015943">
    <property type="entry name" value="WD40/YVTN_repeat-like_dom_sf"/>
</dbReference>
<dbReference type="InterPro" id="IPR036322">
    <property type="entry name" value="WD40_repeat_dom_sf"/>
</dbReference>
<name>A0A5C3QRL0_9AGAR</name>
<evidence type="ECO:0000313" key="3">
    <source>
        <dbReference type="Proteomes" id="UP000305067"/>
    </source>
</evidence>
<dbReference type="STRING" id="1884261.A0A5C3QRL0"/>
<feature type="compositionally biased region" description="Acidic residues" evidence="1">
    <location>
        <begin position="29"/>
        <end position="42"/>
    </location>
</feature>
<organism evidence="2 3">
    <name type="scientific">Pterulicium gracile</name>
    <dbReference type="NCBI Taxonomy" id="1884261"/>
    <lineage>
        <taxon>Eukaryota</taxon>
        <taxon>Fungi</taxon>
        <taxon>Dikarya</taxon>
        <taxon>Basidiomycota</taxon>
        <taxon>Agaricomycotina</taxon>
        <taxon>Agaricomycetes</taxon>
        <taxon>Agaricomycetidae</taxon>
        <taxon>Agaricales</taxon>
        <taxon>Pleurotineae</taxon>
        <taxon>Pterulaceae</taxon>
        <taxon>Pterulicium</taxon>
    </lineage>
</organism>
<feature type="compositionally biased region" description="Polar residues" evidence="1">
    <location>
        <begin position="61"/>
        <end position="71"/>
    </location>
</feature>
<dbReference type="OrthoDB" id="548949at2759"/>
<dbReference type="EMBL" id="ML178821">
    <property type="protein sequence ID" value="TFL02919.1"/>
    <property type="molecule type" value="Genomic_DNA"/>
</dbReference>
<sequence>MDNGARPLRVGSKGVAACDIETLSTHGEDGEEFVGAEEDQYYEETQRDNDSGTKIEASKGSPPTQRLTQPSLKPRVAKEIIAGYKTGGLSSVNIETQQVTQRYQGSGAVNRIRTSHDDDASSFVTASSGGLVCLYDVRTQAPVFQVHPQQDAIRAVLYEHIGGQPCGMASQQIKVWDVRAKLPLYELSTGNNEVISSKPLHRNGARRYEP</sequence>
<proteinExistence type="predicted"/>
<evidence type="ECO:0000313" key="2">
    <source>
        <dbReference type="EMBL" id="TFL02919.1"/>
    </source>
</evidence>
<evidence type="ECO:0008006" key="4">
    <source>
        <dbReference type="Google" id="ProtNLM"/>
    </source>
</evidence>
<dbReference type="AlphaFoldDB" id="A0A5C3QRL0"/>
<accession>A0A5C3QRL0</accession>
<keyword evidence="3" id="KW-1185">Reference proteome</keyword>
<dbReference type="Gene3D" id="2.130.10.10">
    <property type="entry name" value="YVTN repeat-like/Quinoprotein amine dehydrogenase"/>
    <property type="match status" value="1"/>
</dbReference>
<reference evidence="2 3" key="1">
    <citation type="journal article" date="2019" name="Nat. Ecol. Evol.">
        <title>Megaphylogeny resolves global patterns of mushroom evolution.</title>
        <authorList>
            <person name="Varga T."/>
            <person name="Krizsan K."/>
            <person name="Foldi C."/>
            <person name="Dima B."/>
            <person name="Sanchez-Garcia M."/>
            <person name="Sanchez-Ramirez S."/>
            <person name="Szollosi G.J."/>
            <person name="Szarkandi J.G."/>
            <person name="Papp V."/>
            <person name="Albert L."/>
            <person name="Andreopoulos W."/>
            <person name="Angelini C."/>
            <person name="Antonin V."/>
            <person name="Barry K.W."/>
            <person name="Bougher N.L."/>
            <person name="Buchanan P."/>
            <person name="Buyck B."/>
            <person name="Bense V."/>
            <person name="Catcheside P."/>
            <person name="Chovatia M."/>
            <person name="Cooper J."/>
            <person name="Damon W."/>
            <person name="Desjardin D."/>
            <person name="Finy P."/>
            <person name="Geml J."/>
            <person name="Haridas S."/>
            <person name="Hughes K."/>
            <person name="Justo A."/>
            <person name="Karasinski D."/>
            <person name="Kautmanova I."/>
            <person name="Kiss B."/>
            <person name="Kocsube S."/>
            <person name="Kotiranta H."/>
            <person name="LaButti K.M."/>
            <person name="Lechner B.E."/>
            <person name="Liimatainen K."/>
            <person name="Lipzen A."/>
            <person name="Lukacs Z."/>
            <person name="Mihaltcheva S."/>
            <person name="Morgado L.N."/>
            <person name="Niskanen T."/>
            <person name="Noordeloos M.E."/>
            <person name="Ohm R.A."/>
            <person name="Ortiz-Santana B."/>
            <person name="Ovrebo C."/>
            <person name="Racz N."/>
            <person name="Riley R."/>
            <person name="Savchenko A."/>
            <person name="Shiryaev A."/>
            <person name="Soop K."/>
            <person name="Spirin V."/>
            <person name="Szebenyi C."/>
            <person name="Tomsovsky M."/>
            <person name="Tulloss R.E."/>
            <person name="Uehling J."/>
            <person name="Grigoriev I.V."/>
            <person name="Vagvolgyi C."/>
            <person name="Papp T."/>
            <person name="Martin F.M."/>
            <person name="Miettinen O."/>
            <person name="Hibbett D.S."/>
            <person name="Nagy L.G."/>
        </authorList>
    </citation>
    <scope>NUCLEOTIDE SEQUENCE [LARGE SCALE GENOMIC DNA]</scope>
    <source>
        <strain evidence="2 3">CBS 309.79</strain>
    </source>
</reference>
<gene>
    <name evidence="2" type="ORF">BDV98DRAFT_581754</name>
</gene>
<dbReference type="Proteomes" id="UP000305067">
    <property type="component" value="Unassembled WGS sequence"/>
</dbReference>
<evidence type="ECO:0000256" key="1">
    <source>
        <dbReference type="SAM" id="MobiDB-lite"/>
    </source>
</evidence>
<dbReference type="SUPFAM" id="SSF50978">
    <property type="entry name" value="WD40 repeat-like"/>
    <property type="match status" value="1"/>
</dbReference>
<feature type="region of interest" description="Disordered" evidence="1">
    <location>
        <begin position="24"/>
        <end position="73"/>
    </location>
</feature>
<protein>
    <recommendedName>
        <fullName evidence="4">WD40-repeat-containing domain protein</fullName>
    </recommendedName>
</protein>
<feature type="compositionally biased region" description="Basic and acidic residues" evidence="1">
    <location>
        <begin position="44"/>
        <end position="57"/>
    </location>
</feature>